<evidence type="ECO:0000313" key="2">
    <source>
        <dbReference type="Proteomes" id="UP000299102"/>
    </source>
</evidence>
<accession>A0A4C1VMU6</accession>
<evidence type="ECO:0000313" key="1">
    <source>
        <dbReference type="EMBL" id="GBP40428.1"/>
    </source>
</evidence>
<comment type="caution">
    <text evidence="1">The sequence shown here is derived from an EMBL/GenBank/DDBJ whole genome shotgun (WGS) entry which is preliminary data.</text>
</comment>
<name>A0A4C1VMU6_EUMVA</name>
<dbReference type="AlphaFoldDB" id="A0A4C1VMU6"/>
<keyword evidence="2" id="KW-1185">Reference proteome</keyword>
<gene>
    <name evidence="1" type="ORF">EVAR_25280_1</name>
</gene>
<protein>
    <submittedName>
        <fullName evidence="1">Uncharacterized protein</fullName>
    </submittedName>
</protein>
<proteinExistence type="predicted"/>
<reference evidence="1 2" key="1">
    <citation type="journal article" date="2019" name="Commun. Biol.">
        <title>The bagworm genome reveals a unique fibroin gene that provides high tensile strength.</title>
        <authorList>
            <person name="Kono N."/>
            <person name="Nakamura H."/>
            <person name="Ohtoshi R."/>
            <person name="Tomita M."/>
            <person name="Numata K."/>
            <person name="Arakawa K."/>
        </authorList>
    </citation>
    <scope>NUCLEOTIDE SEQUENCE [LARGE SCALE GENOMIC DNA]</scope>
</reference>
<organism evidence="1 2">
    <name type="scientific">Eumeta variegata</name>
    <name type="common">Bagworm moth</name>
    <name type="synonym">Eumeta japonica</name>
    <dbReference type="NCBI Taxonomy" id="151549"/>
    <lineage>
        <taxon>Eukaryota</taxon>
        <taxon>Metazoa</taxon>
        <taxon>Ecdysozoa</taxon>
        <taxon>Arthropoda</taxon>
        <taxon>Hexapoda</taxon>
        <taxon>Insecta</taxon>
        <taxon>Pterygota</taxon>
        <taxon>Neoptera</taxon>
        <taxon>Endopterygota</taxon>
        <taxon>Lepidoptera</taxon>
        <taxon>Glossata</taxon>
        <taxon>Ditrysia</taxon>
        <taxon>Tineoidea</taxon>
        <taxon>Psychidae</taxon>
        <taxon>Oiketicinae</taxon>
        <taxon>Eumeta</taxon>
    </lineage>
</organism>
<dbReference type="Proteomes" id="UP000299102">
    <property type="component" value="Unassembled WGS sequence"/>
</dbReference>
<dbReference type="EMBL" id="BGZK01000381">
    <property type="protein sequence ID" value="GBP40428.1"/>
    <property type="molecule type" value="Genomic_DNA"/>
</dbReference>
<sequence>MVSCSYKHPWLRTKIGVQTANATAGPGSDLIFTLILGSRNLTIVLNRPPRKPTVFRDNQTRHAKIIRRTPVNREELALKVRYGEGREAADGVTQNYAADVVLQTCLRSDIVDKRFFDPTRF</sequence>